<dbReference type="InterPro" id="IPR011251">
    <property type="entry name" value="Luciferase-like_dom"/>
</dbReference>
<reference evidence="5" key="1">
    <citation type="journal article" date="2019" name="Int. J. Syst. Evol. Microbiol.">
        <title>The Global Catalogue of Microorganisms (GCM) 10K type strain sequencing project: providing services to taxonomists for standard genome sequencing and annotation.</title>
        <authorList>
            <consortium name="The Broad Institute Genomics Platform"/>
            <consortium name="The Broad Institute Genome Sequencing Center for Infectious Disease"/>
            <person name="Wu L."/>
            <person name="Ma J."/>
        </authorList>
    </citation>
    <scope>NUCLEOTIDE SEQUENCE [LARGE SCALE GENOMIC DNA]</scope>
    <source>
        <strain evidence="5">JCM 17593</strain>
    </source>
</reference>
<gene>
    <name evidence="4" type="ORF">GCM10022288_23470</name>
</gene>
<evidence type="ECO:0000313" key="5">
    <source>
        <dbReference type="Proteomes" id="UP001500213"/>
    </source>
</evidence>
<dbReference type="InterPro" id="IPR036661">
    <property type="entry name" value="Luciferase-like_sf"/>
</dbReference>
<dbReference type="PANTHER" id="PTHR43244:SF1">
    <property type="entry name" value="5,10-METHYLENETETRAHYDROMETHANOPTERIN REDUCTASE"/>
    <property type="match status" value="1"/>
</dbReference>
<dbReference type="Proteomes" id="UP001500213">
    <property type="component" value="Unassembled WGS sequence"/>
</dbReference>
<dbReference type="NCBIfam" id="TIGR03557">
    <property type="entry name" value="F420_G6P_family"/>
    <property type="match status" value="1"/>
</dbReference>
<dbReference type="Pfam" id="PF00296">
    <property type="entry name" value="Bac_luciferase"/>
    <property type="match status" value="1"/>
</dbReference>
<sequence>MSDADGLHSAAPSRPAGEGAPSRPAGEGAPSRPAGGLTIGFSAALEQFGPAEAVALAAYAEQHGFSGTTASDHFQPWVPQQGSSSFVWNVLTAIAERTTGDFGPGVTAPTFRQHPALVAQASATLGLMYPGRHWLGIGAGEALSEHIVGQYWPEAPERINRMFEAVEVIQKLFASGIRHRDVKHDGRYFKLESTRLWSMPEAAPEILIAAGGPVTARRAGKTADGLVTTGAPVDKLGSLLERFAEGRRESGRSPETATKVLQLHLSWAPTDEEAVHNALTEWPNGGMHFPKADLRSPWEFEQLAKMVRPEDFEGRLLISSDPEVHRAAIQRYADLGFDRIYLHNVGRNQREWVDVFGRDVLPKVTR</sequence>
<feature type="domain" description="Luciferase-like" evidence="3">
    <location>
        <begin position="47"/>
        <end position="339"/>
    </location>
</feature>
<protein>
    <submittedName>
        <fullName evidence="4">TIGR03557 family F420-dependent LLM class oxidoreductase</fullName>
    </submittedName>
</protein>
<evidence type="ECO:0000256" key="1">
    <source>
        <dbReference type="ARBA" id="ARBA00023002"/>
    </source>
</evidence>
<accession>A0ABP8AW18</accession>
<organism evidence="4 5">
    <name type="scientific">Gryllotalpicola kribbensis</name>
    <dbReference type="NCBI Taxonomy" id="993084"/>
    <lineage>
        <taxon>Bacteria</taxon>
        <taxon>Bacillati</taxon>
        <taxon>Actinomycetota</taxon>
        <taxon>Actinomycetes</taxon>
        <taxon>Micrococcales</taxon>
        <taxon>Microbacteriaceae</taxon>
        <taxon>Gryllotalpicola</taxon>
    </lineage>
</organism>
<evidence type="ECO:0000259" key="3">
    <source>
        <dbReference type="Pfam" id="PF00296"/>
    </source>
</evidence>
<dbReference type="CDD" id="cd01097">
    <property type="entry name" value="Tetrahydromethanopterin_reductase"/>
    <property type="match status" value="1"/>
</dbReference>
<evidence type="ECO:0000256" key="2">
    <source>
        <dbReference type="SAM" id="MobiDB-lite"/>
    </source>
</evidence>
<name>A0ABP8AW18_9MICO</name>
<dbReference type="InterPro" id="IPR050564">
    <property type="entry name" value="F420-G6PD/mer"/>
</dbReference>
<dbReference type="SUPFAM" id="SSF51679">
    <property type="entry name" value="Bacterial luciferase-like"/>
    <property type="match status" value="1"/>
</dbReference>
<feature type="region of interest" description="Disordered" evidence="2">
    <location>
        <begin position="1"/>
        <end position="34"/>
    </location>
</feature>
<keyword evidence="1" id="KW-0560">Oxidoreductase</keyword>
<dbReference type="PANTHER" id="PTHR43244">
    <property type="match status" value="1"/>
</dbReference>
<dbReference type="Gene3D" id="3.20.20.30">
    <property type="entry name" value="Luciferase-like domain"/>
    <property type="match status" value="1"/>
</dbReference>
<evidence type="ECO:0000313" key="4">
    <source>
        <dbReference type="EMBL" id="GAA4191935.1"/>
    </source>
</evidence>
<comment type="caution">
    <text evidence="4">The sequence shown here is derived from an EMBL/GenBank/DDBJ whole genome shotgun (WGS) entry which is preliminary data.</text>
</comment>
<proteinExistence type="predicted"/>
<dbReference type="InterPro" id="IPR019945">
    <property type="entry name" value="F420_G6P_DH-rel"/>
</dbReference>
<dbReference type="EMBL" id="BAABBX010000015">
    <property type="protein sequence ID" value="GAA4191935.1"/>
    <property type="molecule type" value="Genomic_DNA"/>
</dbReference>
<keyword evidence="5" id="KW-1185">Reference proteome</keyword>